<dbReference type="Gene3D" id="3.90.550.10">
    <property type="entry name" value="Spore Coat Polysaccharide Biosynthesis Protein SpsA, Chain A"/>
    <property type="match status" value="1"/>
</dbReference>
<dbReference type="InterPro" id="IPR019734">
    <property type="entry name" value="TPR_rpt"/>
</dbReference>
<keyword evidence="3" id="KW-0328">Glycosyltransferase</keyword>
<dbReference type="AlphaFoldDB" id="A0A162UAJ5"/>
<feature type="domain" description="Glycosyltransferase 2-like" evidence="2">
    <location>
        <begin position="6"/>
        <end position="103"/>
    </location>
</feature>
<evidence type="ECO:0000256" key="1">
    <source>
        <dbReference type="PROSITE-ProRule" id="PRU00339"/>
    </source>
</evidence>
<dbReference type="OrthoDB" id="9815923at2"/>
<dbReference type="Gene3D" id="1.25.40.10">
    <property type="entry name" value="Tetratricopeptide repeat domain"/>
    <property type="match status" value="3"/>
</dbReference>
<dbReference type="PROSITE" id="PS50005">
    <property type="entry name" value="TPR"/>
    <property type="match status" value="1"/>
</dbReference>
<evidence type="ECO:0000259" key="2">
    <source>
        <dbReference type="Pfam" id="PF00535"/>
    </source>
</evidence>
<dbReference type="PATRIC" id="fig|1121326.3.peg.713"/>
<dbReference type="Pfam" id="PF00535">
    <property type="entry name" value="Glycos_transf_2"/>
    <property type="match status" value="1"/>
</dbReference>
<gene>
    <name evidence="3" type="primary">sunS</name>
    <name evidence="3" type="ORF">CLMAG_07560</name>
</gene>
<dbReference type="STRING" id="1121326.CLMAG_07560"/>
<proteinExistence type="predicted"/>
<dbReference type="Pfam" id="PF13181">
    <property type="entry name" value="TPR_8"/>
    <property type="match status" value="2"/>
</dbReference>
<dbReference type="InterPro" id="IPR029044">
    <property type="entry name" value="Nucleotide-diphossugar_trans"/>
</dbReference>
<dbReference type="PANTHER" id="PTHR43630:SF2">
    <property type="entry name" value="GLYCOSYLTRANSFERASE"/>
    <property type="match status" value="1"/>
</dbReference>
<dbReference type="GO" id="GO:0016757">
    <property type="term" value="F:glycosyltransferase activity"/>
    <property type="evidence" value="ECO:0007669"/>
    <property type="project" value="UniProtKB-KW"/>
</dbReference>
<keyword evidence="4" id="KW-1185">Reference proteome</keyword>
<dbReference type="SMART" id="SM00028">
    <property type="entry name" value="TPR"/>
    <property type="match status" value="5"/>
</dbReference>
<keyword evidence="1" id="KW-0802">TPR repeat</keyword>
<dbReference type="EMBL" id="LWAE01000001">
    <property type="protein sequence ID" value="KZL93705.1"/>
    <property type="molecule type" value="Genomic_DNA"/>
</dbReference>
<dbReference type="PANTHER" id="PTHR43630">
    <property type="entry name" value="POLY-BETA-1,6-N-ACETYL-D-GLUCOSAMINE SYNTHASE"/>
    <property type="match status" value="1"/>
</dbReference>
<dbReference type="Proteomes" id="UP000076603">
    <property type="component" value="Unassembled WGS sequence"/>
</dbReference>
<dbReference type="InterPro" id="IPR011990">
    <property type="entry name" value="TPR-like_helical_dom_sf"/>
</dbReference>
<evidence type="ECO:0000313" key="4">
    <source>
        <dbReference type="Proteomes" id="UP000076603"/>
    </source>
</evidence>
<dbReference type="SUPFAM" id="SSF53448">
    <property type="entry name" value="Nucleotide-diphospho-sugar transferases"/>
    <property type="match status" value="1"/>
</dbReference>
<reference evidence="3 4" key="1">
    <citation type="submission" date="2016-04" db="EMBL/GenBank/DDBJ databases">
        <title>Genome sequence of Clostridium magnum DSM 2767.</title>
        <authorList>
            <person name="Poehlein A."/>
            <person name="Uhlig R."/>
            <person name="Fischer R."/>
            <person name="Bahl H."/>
            <person name="Daniel R."/>
        </authorList>
    </citation>
    <scope>NUCLEOTIDE SEQUENCE [LARGE SCALE GENOMIC DNA]</scope>
    <source>
        <strain evidence="3 4">DSM 2767</strain>
    </source>
</reference>
<dbReference type="CDD" id="cd02511">
    <property type="entry name" value="Beta4Glucosyltransferase"/>
    <property type="match status" value="1"/>
</dbReference>
<evidence type="ECO:0000313" key="3">
    <source>
        <dbReference type="EMBL" id="KZL93705.1"/>
    </source>
</evidence>
<feature type="repeat" description="TPR" evidence="1">
    <location>
        <begin position="317"/>
        <end position="350"/>
    </location>
</feature>
<accession>A0A162UAJ5</accession>
<dbReference type="RefSeq" id="WP_082831787.1">
    <property type="nucleotide sequence ID" value="NZ_FQXL01000012.1"/>
</dbReference>
<dbReference type="EC" id="2.4.1.-" evidence="3"/>
<keyword evidence="3" id="KW-0808">Transferase</keyword>
<sequence length="598" mass="70247">MTLGLCMIVKNEEENLPRCLESIKDIVDEIIIVDTGSTDSTVKIAESYGAKVFFYEWDNSFANARNFSLEKSSKDWILIMDADDELRREDRDKVIYLVNDKNNNVDIYFGETLSYVGETPGSDIYTNLNVRFIKNGKGIKFKGDIHEQIVFENKGDNVQLVDVKFYHYGYLNKTVEVKNKRKRNMEIIQKILKDNPKDSFMLYNMGTEYVAMGNFLEALNCYKKSYENFNPHLVTFNSKLILKMIYCYEVLGQFKEEIELINEGLKYYPEFTELEFRRAMAFYNRKKYDLAVEALKKCIDMGEPPAVFRDLSGVGSYRAYYLMGLIHFDRENYDDAYKYLDMALKLNSKFTEAILKISQIMFIKNFSVDEIESKLESYFNGNLDENNNLLLSDIFYSKNKFDIAYKYADRSENYKTHSPKVNYYKGILLFYQRKFKEALDSLAKVELGGFYSKSVYYSILCEIFNNQYSNADKLLDIAKNFNENEKTIVYKTFKDIMQGNKYSPIAEDKESSIKFLHPIFDLLEIILKSNSFDEFEKAVQLLNLINDDSILLLLGKLYYKKGYFEFAYKEFIRSIKIYEKIDIEALEMMKLILTCKEI</sequence>
<comment type="caution">
    <text evidence="3">The sequence shown here is derived from an EMBL/GenBank/DDBJ whole genome shotgun (WGS) entry which is preliminary data.</text>
</comment>
<name>A0A162UAJ5_9CLOT</name>
<dbReference type="InterPro" id="IPR001173">
    <property type="entry name" value="Glyco_trans_2-like"/>
</dbReference>
<dbReference type="SUPFAM" id="SSF48452">
    <property type="entry name" value="TPR-like"/>
    <property type="match status" value="2"/>
</dbReference>
<organism evidence="3 4">
    <name type="scientific">Clostridium magnum DSM 2767</name>
    <dbReference type="NCBI Taxonomy" id="1121326"/>
    <lineage>
        <taxon>Bacteria</taxon>
        <taxon>Bacillati</taxon>
        <taxon>Bacillota</taxon>
        <taxon>Clostridia</taxon>
        <taxon>Eubacteriales</taxon>
        <taxon>Clostridiaceae</taxon>
        <taxon>Clostridium</taxon>
    </lineage>
</organism>
<protein>
    <submittedName>
        <fullName evidence="3">SPBc2 prophage-derived glycosyltransferase SunS</fullName>
        <ecNumber evidence="3">2.4.1.-</ecNumber>
    </submittedName>
</protein>